<dbReference type="InterPro" id="IPR056375">
    <property type="entry name" value="Idi_bact"/>
</dbReference>
<dbReference type="EMBL" id="FMAR01000013">
    <property type="protein sequence ID" value="SCC53611.1"/>
    <property type="molecule type" value="Genomic_DNA"/>
</dbReference>
<dbReference type="GO" id="GO:0050992">
    <property type="term" value="P:dimethylallyl diphosphate biosynthetic process"/>
    <property type="evidence" value="ECO:0007669"/>
    <property type="project" value="UniProtKB-UniPathway"/>
</dbReference>
<keyword evidence="9 13" id="KW-0413">Isomerase</keyword>
<dbReference type="NCBIfam" id="TIGR02150">
    <property type="entry name" value="IPP_isom_1"/>
    <property type="match status" value="1"/>
</dbReference>
<dbReference type="CDD" id="cd02885">
    <property type="entry name" value="NUDIX_IPP_Isomerase"/>
    <property type="match status" value="1"/>
</dbReference>
<keyword evidence="6" id="KW-0460">Magnesium</keyword>
<feature type="active site" evidence="11">
    <location>
        <position position="67"/>
    </location>
</feature>
<dbReference type="RefSeq" id="WP_089714128.1">
    <property type="nucleotide sequence ID" value="NZ_FMAR01000013.1"/>
</dbReference>
<feature type="active site" evidence="11">
    <location>
        <position position="114"/>
    </location>
</feature>
<dbReference type="PANTHER" id="PTHR10885:SF0">
    <property type="entry name" value="ISOPENTENYL-DIPHOSPHATE DELTA-ISOMERASE"/>
    <property type="match status" value="1"/>
</dbReference>
<evidence type="ECO:0000256" key="3">
    <source>
        <dbReference type="ARBA" id="ARBA00012057"/>
    </source>
</evidence>
<dbReference type="InterPro" id="IPR011876">
    <property type="entry name" value="IsopentenylPP_isomerase_typ1"/>
</dbReference>
<feature type="domain" description="Nudix hydrolase" evidence="12">
    <location>
        <begin position="30"/>
        <end position="162"/>
    </location>
</feature>
<dbReference type="AlphaFoldDB" id="A0A1C4FDQ0"/>
<dbReference type="GO" id="GO:0009240">
    <property type="term" value="P:isopentenyl diphosphate biosynthetic process"/>
    <property type="evidence" value="ECO:0007669"/>
    <property type="project" value="TreeGrafter"/>
</dbReference>
<dbReference type="GO" id="GO:0004452">
    <property type="term" value="F:isopentenyl-diphosphate delta-isomerase activity"/>
    <property type="evidence" value="ECO:0007669"/>
    <property type="project" value="UniProtKB-UniRule"/>
</dbReference>
<evidence type="ECO:0000313" key="14">
    <source>
        <dbReference type="Proteomes" id="UP000242818"/>
    </source>
</evidence>
<dbReference type="UniPathway" id="UPA00059">
    <property type="reaction ID" value="UER00104"/>
</dbReference>
<evidence type="ECO:0000259" key="12">
    <source>
        <dbReference type="PROSITE" id="PS51462"/>
    </source>
</evidence>
<evidence type="ECO:0000256" key="2">
    <source>
        <dbReference type="ARBA" id="ARBA00007579"/>
    </source>
</evidence>
<evidence type="ECO:0000256" key="1">
    <source>
        <dbReference type="ARBA" id="ARBA00004826"/>
    </source>
</evidence>
<accession>A0A1C4FDQ0</accession>
<keyword evidence="4" id="KW-0963">Cytoplasm</keyword>
<dbReference type="InterPro" id="IPR015797">
    <property type="entry name" value="NUDIX_hydrolase-like_dom_sf"/>
</dbReference>
<evidence type="ECO:0000313" key="13">
    <source>
        <dbReference type="EMBL" id="SCC53611.1"/>
    </source>
</evidence>
<evidence type="ECO:0000256" key="9">
    <source>
        <dbReference type="ARBA" id="ARBA00023235"/>
    </source>
</evidence>
<evidence type="ECO:0000256" key="4">
    <source>
        <dbReference type="ARBA" id="ARBA00022490"/>
    </source>
</evidence>
<dbReference type="NCBIfam" id="NF002995">
    <property type="entry name" value="PRK03759.1"/>
    <property type="match status" value="1"/>
</dbReference>
<evidence type="ECO:0000256" key="10">
    <source>
        <dbReference type="NCBIfam" id="TIGR02150"/>
    </source>
</evidence>
<gene>
    <name evidence="13" type="ORF">GA0116948_11362</name>
</gene>
<keyword evidence="14" id="KW-1185">Reference proteome</keyword>
<protein>
    <recommendedName>
        <fullName evidence="3 10">Isopentenyl-diphosphate delta-isomerase</fullName>
        <ecNumber evidence="3 10">5.3.3.2</ecNumber>
    </recommendedName>
</protein>
<proteinExistence type="inferred from homology"/>
<dbReference type="Proteomes" id="UP000242818">
    <property type="component" value="Unassembled WGS sequence"/>
</dbReference>
<dbReference type="HAMAP" id="MF_00202">
    <property type="entry name" value="Idi"/>
    <property type="match status" value="1"/>
</dbReference>
<evidence type="ECO:0000256" key="11">
    <source>
        <dbReference type="PIRSR" id="PIRSR018427-1"/>
    </source>
</evidence>
<keyword evidence="8" id="KW-0414">Isoprene biosynthesis</keyword>
<evidence type="ECO:0000256" key="8">
    <source>
        <dbReference type="ARBA" id="ARBA00023229"/>
    </source>
</evidence>
<dbReference type="SUPFAM" id="SSF55811">
    <property type="entry name" value="Nudix"/>
    <property type="match status" value="1"/>
</dbReference>
<dbReference type="Pfam" id="PF00293">
    <property type="entry name" value="NUDIX"/>
    <property type="match status" value="1"/>
</dbReference>
<dbReference type="GO" id="GO:0005737">
    <property type="term" value="C:cytoplasm"/>
    <property type="evidence" value="ECO:0007669"/>
    <property type="project" value="TreeGrafter"/>
</dbReference>
<dbReference type="GO" id="GO:0046872">
    <property type="term" value="F:metal ion binding"/>
    <property type="evidence" value="ECO:0007669"/>
    <property type="project" value="UniProtKB-KW"/>
</dbReference>
<dbReference type="PIRSF" id="PIRSF018427">
    <property type="entry name" value="Isopntndiph_ism"/>
    <property type="match status" value="1"/>
</dbReference>
<comment type="pathway">
    <text evidence="1">Isoprenoid biosynthesis; dimethylallyl diphosphate biosynthesis; dimethylallyl diphosphate from isopentenyl diphosphate: step 1/1.</text>
</comment>
<reference evidence="13 14" key="1">
    <citation type="submission" date="2016-08" db="EMBL/GenBank/DDBJ databases">
        <authorList>
            <person name="Seilhamer J.J."/>
        </authorList>
    </citation>
    <scope>NUCLEOTIDE SEQUENCE [LARGE SCALE GENOMIC DNA]</scope>
    <source>
        <strain evidence="13 14">A37T2</strain>
    </source>
</reference>
<name>A0A1C4FDQ0_9BACT</name>
<dbReference type="PANTHER" id="PTHR10885">
    <property type="entry name" value="ISOPENTENYL-DIPHOSPHATE DELTA-ISOMERASE"/>
    <property type="match status" value="1"/>
</dbReference>
<keyword evidence="5" id="KW-0479">Metal-binding</keyword>
<evidence type="ECO:0000256" key="5">
    <source>
        <dbReference type="ARBA" id="ARBA00022723"/>
    </source>
</evidence>
<dbReference type="PROSITE" id="PS51462">
    <property type="entry name" value="NUDIX"/>
    <property type="match status" value="1"/>
</dbReference>
<dbReference type="STRING" id="1335309.GA0116948_11362"/>
<dbReference type="OrthoDB" id="9809458at2"/>
<dbReference type="EC" id="5.3.3.2" evidence="3 10"/>
<keyword evidence="7" id="KW-0464">Manganese</keyword>
<comment type="similarity">
    <text evidence="2">Belongs to the IPP isomerase type 1 family.</text>
</comment>
<organism evidence="13 14">
    <name type="scientific">Chitinophaga costaii</name>
    <dbReference type="NCBI Taxonomy" id="1335309"/>
    <lineage>
        <taxon>Bacteria</taxon>
        <taxon>Pseudomonadati</taxon>
        <taxon>Bacteroidota</taxon>
        <taxon>Chitinophagia</taxon>
        <taxon>Chitinophagales</taxon>
        <taxon>Chitinophagaceae</taxon>
        <taxon>Chitinophaga</taxon>
    </lineage>
</organism>
<dbReference type="Gene3D" id="3.90.79.10">
    <property type="entry name" value="Nucleoside Triphosphate Pyrophosphohydrolase"/>
    <property type="match status" value="1"/>
</dbReference>
<dbReference type="InterPro" id="IPR000086">
    <property type="entry name" value="NUDIX_hydrolase_dom"/>
</dbReference>
<evidence type="ECO:0000256" key="7">
    <source>
        <dbReference type="ARBA" id="ARBA00023211"/>
    </source>
</evidence>
<sequence length="182" mass="20944">MIYLPHVILVDEQDRQIGTMEKLEAHQRGLLHRAFSIFILNEHHEMLLQQRALHKYHSGGLWTNACCSHPLPGEAVEAAAHRRLVEELGIDCYLTPLFSFQYRTVFDNGLTEHEFDHVLLGHYSGPLQPDAGEVADCRFLSMPEIDYLLDTMPQTFTSWFHLAYPMLKSYLNTQIPVQVPSN</sequence>
<evidence type="ECO:0000256" key="6">
    <source>
        <dbReference type="ARBA" id="ARBA00022842"/>
    </source>
</evidence>